<reference evidence="3" key="1">
    <citation type="submission" date="2022-03" db="EMBL/GenBank/DDBJ databases">
        <title>A functionally conserved STORR gene fusion in Papaver species that diverged 16.8 million years ago.</title>
        <authorList>
            <person name="Catania T."/>
        </authorList>
    </citation>
    <scope>NUCLEOTIDE SEQUENCE</scope>
    <source>
        <strain evidence="3">S-191538</strain>
    </source>
</reference>
<sequence length="105" mass="11133">MGLLDQLWDDTVAGPRPDTGLGKLRKHSTFSFRSNSGSKEVEPVARSNSEDLTEEVHRNVTRSIMIIKPRPGNLTISNDGSSAPASPAGSTPPVSPFTPSGSPFS</sequence>
<evidence type="ECO:0008006" key="5">
    <source>
        <dbReference type="Google" id="ProtNLM"/>
    </source>
</evidence>
<feature type="region of interest" description="Disordered" evidence="2">
    <location>
        <begin position="1"/>
        <end position="55"/>
    </location>
</feature>
<comment type="caution">
    <text evidence="3">The sequence shown here is derived from an EMBL/GenBank/DDBJ whole genome shotgun (WGS) entry which is preliminary data.</text>
</comment>
<dbReference type="Proteomes" id="UP001177140">
    <property type="component" value="Unassembled WGS sequence"/>
</dbReference>
<gene>
    <name evidence="3" type="ORF">MKW94_001292</name>
</gene>
<evidence type="ECO:0000256" key="1">
    <source>
        <dbReference type="ARBA" id="ARBA00010502"/>
    </source>
</evidence>
<accession>A0AA42B2A6</accession>
<dbReference type="AlphaFoldDB" id="A0AA42B2A6"/>
<dbReference type="PANTHER" id="PTHR33565">
    <property type="entry name" value="DORMANCY-ASSOCIATED PROTEIN 1"/>
    <property type="match status" value="1"/>
</dbReference>
<name>A0AA42B2A6_PAPNU</name>
<dbReference type="PANTHER" id="PTHR33565:SF1">
    <property type="entry name" value="DORMANCY-ASSOCIATED PROTEIN HOMOLOG 3"/>
    <property type="match status" value="1"/>
</dbReference>
<dbReference type="InterPro" id="IPR008406">
    <property type="entry name" value="DRM/ARP"/>
</dbReference>
<evidence type="ECO:0000313" key="3">
    <source>
        <dbReference type="EMBL" id="MCL7048793.1"/>
    </source>
</evidence>
<comment type="similarity">
    <text evidence="1">Belongs to the DRM1/ARP family.</text>
</comment>
<dbReference type="Pfam" id="PF05564">
    <property type="entry name" value="Auxin_repressed"/>
    <property type="match status" value="1"/>
</dbReference>
<feature type="compositionally biased region" description="Low complexity" evidence="2">
    <location>
        <begin position="81"/>
        <end position="92"/>
    </location>
</feature>
<feature type="compositionally biased region" description="Polar residues" evidence="2">
    <location>
        <begin position="29"/>
        <end position="38"/>
    </location>
</feature>
<dbReference type="EMBL" id="JAJJMA010308369">
    <property type="protein sequence ID" value="MCL7048793.1"/>
    <property type="molecule type" value="Genomic_DNA"/>
</dbReference>
<evidence type="ECO:0000313" key="4">
    <source>
        <dbReference type="Proteomes" id="UP001177140"/>
    </source>
</evidence>
<proteinExistence type="inferred from homology"/>
<feature type="region of interest" description="Disordered" evidence="2">
    <location>
        <begin position="71"/>
        <end position="105"/>
    </location>
</feature>
<organism evidence="3 4">
    <name type="scientific">Papaver nudicaule</name>
    <name type="common">Iceland poppy</name>
    <dbReference type="NCBI Taxonomy" id="74823"/>
    <lineage>
        <taxon>Eukaryota</taxon>
        <taxon>Viridiplantae</taxon>
        <taxon>Streptophyta</taxon>
        <taxon>Embryophyta</taxon>
        <taxon>Tracheophyta</taxon>
        <taxon>Spermatophyta</taxon>
        <taxon>Magnoliopsida</taxon>
        <taxon>Ranunculales</taxon>
        <taxon>Papaveraceae</taxon>
        <taxon>Papaveroideae</taxon>
        <taxon>Papaver</taxon>
    </lineage>
</organism>
<evidence type="ECO:0000256" key="2">
    <source>
        <dbReference type="SAM" id="MobiDB-lite"/>
    </source>
</evidence>
<protein>
    <recommendedName>
        <fullName evidence="5">Dormancy/auxin associated family protein</fullName>
    </recommendedName>
</protein>
<feature type="non-terminal residue" evidence="3">
    <location>
        <position position="105"/>
    </location>
</feature>
<keyword evidence="4" id="KW-1185">Reference proteome</keyword>